<reference evidence="1 2" key="1">
    <citation type="submission" date="2024-11" db="EMBL/GenBank/DDBJ databases">
        <title>A near-complete genome assembly of Cinchona calisaya.</title>
        <authorList>
            <person name="Lian D.C."/>
            <person name="Zhao X.W."/>
            <person name="Wei L."/>
        </authorList>
    </citation>
    <scope>NUCLEOTIDE SEQUENCE [LARGE SCALE GENOMIC DNA]</scope>
    <source>
        <tissue evidence="1">Nenye</tissue>
    </source>
</reference>
<gene>
    <name evidence="1" type="ORF">ACH5RR_018999</name>
</gene>
<sequence length="125" mass="14573">MRRCAVEVYSGFEIDSFSTGRSLSWKSSRDSLHSLERKKYTETVRRRCSTFTSNGYLLKRMGKSCQRIKHRETRTRELVGTVSSKSRTGFQDFGFVLPFHGIETVYSRTVNIITTIKSWILRQGY</sequence>
<accession>A0ABD2ZN29</accession>
<dbReference type="Proteomes" id="UP001630127">
    <property type="component" value="Unassembled WGS sequence"/>
</dbReference>
<protein>
    <submittedName>
        <fullName evidence="1">Uncharacterized protein</fullName>
    </submittedName>
</protein>
<dbReference type="AlphaFoldDB" id="A0ABD2ZN29"/>
<organism evidence="1 2">
    <name type="scientific">Cinchona calisaya</name>
    <dbReference type="NCBI Taxonomy" id="153742"/>
    <lineage>
        <taxon>Eukaryota</taxon>
        <taxon>Viridiplantae</taxon>
        <taxon>Streptophyta</taxon>
        <taxon>Embryophyta</taxon>
        <taxon>Tracheophyta</taxon>
        <taxon>Spermatophyta</taxon>
        <taxon>Magnoliopsida</taxon>
        <taxon>eudicotyledons</taxon>
        <taxon>Gunneridae</taxon>
        <taxon>Pentapetalae</taxon>
        <taxon>asterids</taxon>
        <taxon>lamiids</taxon>
        <taxon>Gentianales</taxon>
        <taxon>Rubiaceae</taxon>
        <taxon>Cinchonoideae</taxon>
        <taxon>Cinchoneae</taxon>
        <taxon>Cinchona</taxon>
    </lineage>
</organism>
<comment type="caution">
    <text evidence="1">The sequence shown here is derived from an EMBL/GenBank/DDBJ whole genome shotgun (WGS) entry which is preliminary data.</text>
</comment>
<dbReference type="EMBL" id="JBJUIK010000008">
    <property type="protein sequence ID" value="KAL3520850.1"/>
    <property type="molecule type" value="Genomic_DNA"/>
</dbReference>
<proteinExistence type="predicted"/>
<evidence type="ECO:0000313" key="1">
    <source>
        <dbReference type="EMBL" id="KAL3520850.1"/>
    </source>
</evidence>
<evidence type="ECO:0000313" key="2">
    <source>
        <dbReference type="Proteomes" id="UP001630127"/>
    </source>
</evidence>
<name>A0ABD2ZN29_9GENT</name>
<keyword evidence="2" id="KW-1185">Reference proteome</keyword>